<dbReference type="SUPFAM" id="SSF51735">
    <property type="entry name" value="NAD(P)-binding Rossmann-fold domains"/>
    <property type="match status" value="1"/>
</dbReference>
<evidence type="ECO:0000313" key="4">
    <source>
        <dbReference type="Proteomes" id="UP001342314"/>
    </source>
</evidence>
<feature type="region of interest" description="Disordered" evidence="1">
    <location>
        <begin position="682"/>
        <end position="851"/>
    </location>
</feature>
<dbReference type="Gene3D" id="3.90.180.10">
    <property type="entry name" value="Medium-chain alcohol dehydrogenases, catalytic domain"/>
    <property type="match status" value="1"/>
</dbReference>
<feature type="compositionally biased region" description="Low complexity" evidence="1">
    <location>
        <begin position="560"/>
        <end position="571"/>
    </location>
</feature>
<protein>
    <recommendedName>
        <fullName evidence="2">Enoyl reductase (ER) domain-containing protein</fullName>
    </recommendedName>
</protein>
<keyword evidence="4" id="KW-1185">Reference proteome</keyword>
<feature type="region of interest" description="Disordered" evidence="1">
    <location>
        <begin position="1"/>
        <end position="319"/>
    </location>
</feature>
<feature type="compositionally biased region" description="Basic residues" evidence="1">
    <location>
        <begin position="729"/>
        <end position="738"/>
    </location>
</feature>
<feature type="compositionally biased region" description="Polar residues" evidence="1">
    <location>
        <begin position="830"/>
        <end position="849"/>
    </location>
</feature>
<dbReference type="Proteomes" id="UP001342314">
    <property type="component" value="Unassembled WGS sequence"/>
</dbReference>
<dbReference type="InterPro" id="IPR013154">
    <property type="entry name" value="ADH-like_N"/>
</dbReference>
<feature type="compositionally biased region" description="Acidic residues" evidence="1">
    <location>
        <begin position="516"/>
        <end position="540"/>
    </location>
</feature>
<name>A0AAV5GBQ6_9BASI</name>
<dbReference type="EMBL" id="BQKY01000002">
    <property type="protein sequence ID" value="GJN87879.1"/>
    <property type="molecule type" value="Genomic_DNA"/>
</dbReference>
<feature type="compositionally biased region" description="Basic and acidic residues" evidence="1">
    <location>
        <begin position="211"/>
        <end position="222"/>
    </location>
</feature>
<evidence type="ECO:0000313" key="3">
    <source>
        <dbReference type="EMBL" id="GJN87879.1"/>
    </source>
</evidence>
<feature type="compositionally biased region" description="Polar residues" evidence="1">
    <location>
        <begin position="15"/>
        <end position="54"/>
    </location>
</feature>
<feature type="region of interest" description="Disordered" evidence="1">
    <location>
        <begin position="891"/>
        <end position="1020"/>
    </location>
</feature>
<comment type="caution">
    <text evidence="3">The sequence shown here is derived from an EMBL/GenBank/DDBJ whole genome shotgun (WGS) entry which is preliminary data.</text>
</comment>
<dbReference type="SUPFAM" id="SSF50129">
    <property type="entry name" value="GroES-like"/>
    <property type="match status" value="1"/>
</dbReference>
<dbReference type="InterPro" id="IPR020843">
    <property type="entry name" value="ER"/>
</dbReference>
<dbReference type="InterPro" id="IPR036291">
    <property type="entry name" value="NAD(P)-bd_dom_sf"/>
</dbReference>
<accession>A0AAV5GBQ6</accession>
<dbReference type="Pfam" id="PF08240">
    <property type="entry name" value="ADH_N"/>
    <property type="match status" value="1"/>
</dbReference>
<dbReference type="GO" id="GO:0005739">
    <property type="term" value="C:mitochondrion"/>
    <property type="evidence" value="ECO:0007669"/>
    <property type="project" value="TreeGrafter"/>
</dbReference>
<feature type="compositionally biased region" description="Low complexity" evidence="1">
    <location>
        <begin position="256"/>
        <end position="269"/>
    </location>
</feature>
<feature type="domain" description="Enoyl reductase (ER)" evidence="2">
    <location>
        <begin position="1122"/>
        <end position="1452"/>
    </location>
</feature>
<feature type="compositionally biased region" description="Low complexity" evidence="1">
    <location>
        <begin position="126"/>
        <end position="137"/>
    </location>
</feature>
<feature type="compositionally biased region" description="Acidic residues" evidence="1">
    <location>
        <begin position="487"/>
        <end position="499"/>
    </location>
</feature>
<feature type="region of interest" description="Disordered" evidence="1">
    <location>
        <begin position="416"/>
        <end position="665"/>
    </location>
</feature>
<dbReference type="InterPro" id="IPR050700">
    <property type="entry name" value="YIM1/Zinc_Alcohol_DH_Fams"/>
</dbReference>
<dbReference type="Gene3D" id="3.40.50.720">
    <property type="entry name" value="NAD(P)-binding Rossmann-like Domain"/>
    <property type="match status" value="1"/>
</dbReference>
<feature type="compositionally biased region" description="Low complexity" evidence="1">
    <location>
        <begin position="592"/>
        <end position="613"/>
    </location>
</feature>
<feature type="compositionally biased region" description="Basic and acidic residues" evidence="1">
    <location>
        <begin position="816"/>
        <end position="825"/>
    </location>
</feature>
<feature type="compositionally biased region" description="Basic residues" evidence="1">
    <location>
        <begin position="294"/>
        <end position="304"/>
    </location>
</feature>
<evidence type="ECO:0000259" key="2">
    <source>
        <dbReference type="SMART" id="SM00829"/>
    </source>
</evidence>
<feature type="compositionally biased region" description="Low complexity" evidence="1">
    <location>
        <begin position="793"/>
        <end position="804"/>
    </location>
</feature>
<feature type="compositionally biased region" description="Polar residues" evidence="1">
    <location>
        <begin position="223"/>
        <end position="232"/>
    </location>
</feature>
<feature type="compositionally biased region" description="Low complexity" evidence="1">
    <location>
        <begin position="902"/>
        <end position="914"/>
    </location>
</feature>
<dbReference type="SMART" id="SM00829">
    <property type="entry name" value="PKS_ER"/>
    <property type="match status" value="1"/>
</dbReference>
<dbReference type="InterPro" id="IPR011032">
    <property type="entry name" value="GroES-like_sf"/>
</dbReference>
<dbReference type="Pfam" id="PF13602">
    <property type="entry name" value="ADH_zinc_N_2"/>
    <property type="match status" value="1"/>
</dbReference>
<gene>
    <name evidence="3" type="ORF">Rhopal_000834-T1</name>
</gene>
<reference evidence="3 4" key="1">
    <citation type="submission" date="2021-12" db="EMBL/GenBank/DDBJ databases">
        <title>High titer production of polyol ester of fatty acids by Rhodotorula paludigena BS15 towards product separation-free biomass refinery.</title>
        <authorList>
            <person name="Mano J."/>
            <person name="Ono H."/>
            <person name="Tanaka T."/>
            <person name="Naito K."/>
            <person name="Sushida H."/>
            <person name="Ike M."/>
            <person name="Tokuyasu K."/>
            <person name="Kitaoka M."/>
        </authorList>
    </citation>
    <scope>NUCLEOTIDE SEQUENCE [LARGE SCALE GENOMIC DNA]</scope>
    <source>
        <strain evidence="3 4">BS15</strain>
    </source>
</reference>
<evidence type="ECO:0000256" key="1">
    <source>
        <dbReference type="SAM" id="MobiDB-lite"/>
    </source>
</evidence>
<feature type="compositionally biased region" description="Low complexity" evidence="1">
    <location>
        <begin position="962"/>
        <end position="973"/>
    </location>
</feature>
<organism evidence="3 4">
    <name type="scientific">Rhodotorula paludigena</name>
    <dbReference type="NCBI Taxonomy" id="86838"/>
    <lineage>
        <taxon>Eukaryota</taxon>
        <taxon>Fungi</taxon>
        <taxon>Dikarya</taxon>
        <taxon>Basidiomycota</taxon>
        <taxon>Pucciniomycotina</taxon>
        <taxon>Microbotryomycetes</taxon>
        <taxon>Sporidiobolales</taxon>
        <taxon>Sporidiobolaceae</taxon>
        <taxon>Rhodotorula</taxon>
    </lineage>
</organism>
<dbReference type="PANTHER" id="PTHR11695:SF294">
    <property type="entry name" value="RETICULON-4-INTERACTING PROTEIN 1, MITOCHONDRIAL"/>
    <property type="match status" value="1"/>
</dbReference>
<feature type="compositionally biased region" description="Low complexity" evidence="1">
    <location>
        <begin position="620"/>
        <end position="663"/>
    </location>
</feature>
<dbReference type="GO" id="GO:0016491">
    <property type="term" value="F:oxidoreductase activity"/>
    <property type="evidence" value="ECO:0007669"/>
    <property type="project" value="InterPro"/>
</dbReference>
<feature type="compositionally biased region" description="Low complexity" evidence="1">
    <location>
        <begin position="234"/>
        <end position="247"/>
    </location>
</feature>
<feature type="compositionally biased region" description="Basic and acidic residues" evidence="1">
    <location>
        <begin position="915"/>
        <end position="926"/>
    </location>
</feature>
<sequence>MGPSILQTLMREPTRSYQGIYSDPSTRPQSPSSRYQSHGFSRPSSVRSTTSDASLGSAAREPAWTNGQWEWSSFGGRKGLTGGARSLHTPSVVGRSLGLSSDRRGTASLRSASVYSDDGGDDGRSVRSGRSIGGDSVHSTMSAPGTGERRKVKKKKSRTAALDTLSESGSGYDVPARQRSLSSPHIVNEERRSSSRFETAPPLPKSFSSRFRRDGAEGEQTSRRYSSVSPSFPTSPDLSATSSSLSPRLDHRPSDDTTPSLTSSASSAPSSPPVTPIQAPGAGIPSLSLDGAGKPRKVKKRSSRLAHPMPMQPAAPHVTSEPEAIVSNLESQAEASNEVRCRLILAAPHLNIRLSDDRPIQLPPVIEAFEVPSSAQRAPASPVPEAGRFYSVDELFALASPEQDTVSASAASPAILDEPPTEASSNTIPLPSAPPPLSRLESDASFRTALDASPEVDASPPVPRLKLTRTESEQSRIGQRGSVELDLATDEDTVAEDSPVEPVRRARQLEQVQESREEEEQEAQSEREDEDAEEEDEADSAVEVQSPTGDAIDVPAVHVEPATPMAAAATESPVLARFVEAKRTRSKRLSAKDSSPTKSASSPSLRASSPEPSYQVIKTSKSTSRSSSVASFSSLDSHLRPSSPALSDLSGVSSSSAGSAPASTDVPDWLKRIRALGEPIQPLVAPPIPRPKRQLAPPPHWTVQQLRAQESSGASGHGGNTRPSMPRPRSVKSLRSRAKVLEAMPEDAEAEAEAVAADAQEILEPRSSSPAWVHKRDGVSPGPSGRTASPALGGSVSRSSSSASGGSGQPKSRRTRSMDLDRNHLYPDNTPLSRSTSLSSHRPASTATSKAPRYFEFDFEKIAAEAAKPKGLSKFFQPPLASSKAVREPAPIAVVNRPHQQSSPALRASSLRALSSDRRSFETRQQDEDDDMHSESGMSDLSIMSAPQLSPVRPPRNPARTAEPSPSPYLAAPPAFPPRSSSRERSKSPTPSIRSNLERPMPAFVPTSPQMERPPRPTSMSFSAVERPILSTPPPPAPPINLSISAAPTEAERAVSPEPARARPVSSYLAPSAVDLAATALAVSPRTDVRKQKTSKRFGLFKRTSSNQLSSSALASKQFEPSIDLVYDSIDRRMLSKRVRSDEVLVEVIAVGVDRWDRERVWQLARSPNGAGFVPGRALYGKVVETGDAVSKVKKGELVWGLSPLKKSGGLASFAILPRDHVASAPTALNAELLAALPAAATTAMLIMQSLCDTLPRGSKVLVLGAHQGVGHLCLQLARHYRPGVSGSRDLWMVAQCPIAVIDGETVCRDAGATDVLRDEPLAAINGLHEGSFDVVIDTLGGRRLYDASRRVLHNSGQFISTVGDDLSDTSDYNTSLRSLRRAFVRKDKKAIAYWRVDPDGDSREALRDTLDKVCSVVDAGALKPRVESVLSYGEARRTFEPREIDLDGVVVRVKEI</sequence>
<dbReference type="PANTHER" id="PTHR11695">
    <property type="entry name" value="ALCOHOL DEHYDROGENASE RELATED"/>
    <property type="match status" value="1"/>
</dbReference>
<proteinExistence type="predicted"/>
<feature type="compositionally biased region" description="Polar residues" evidence="1">
    <location>
        <begin position="702"/>
        <end position="714"/>
    </location>
</feature>
<feature type="compositionally biased region" description="Low complexity" evidence="1">
    <location>
        <begin position="306"/>
        <end position="317"/>
    </location>
</feature>